<dbReference type="GO" id="GO:0000978">
    <property type="term" value="F:RNA polymerase II cis-regulatory region sequence-specific DNA binding"/>
    <property type="evidence" value="ECO:0007669"/>
    <property type="project" value="TreeGrafter"/>
</dbReference>
<keyword evidence="1" id="KW-0805">Transcription regulation</keyword>
<keyword evidence="2" id="KW-0804">Transcription</keyword>
<dbReference type="Proteomes" id="UP000054466">
    <property type="component" value="Unassembled WGS sequence"/>
</dbReference>
<sequence>MTATQQWSLIRDGPASHTLLYSLANMSFLEDVQKLVQGIQGNNAYVSDTWSCYHQHLPIEPIITVEKLGLEDATHLAHWYSWTTQGILDIFDGSELLEQLPKWLEEQPLSQHPLDAIFHMVMAIGLQTSPQDRDDAAEKFFRCAYWKTFSSMEESSITALQASTLITWYLLCSGRRNAAFLHIGLCVQAAHALNLHREEVSALLSPSESRKRERIWKTIRILDGYMGTTLGRPPLTYYQLLDDRHPTTYSASYSLIDVFSVILREVINRRHVSENALNRVSHLLRMWTSCLPEGLANDQIQSVPEIDTKMAEDRPKRLHMIIHGIFVSALVLGVGHFGDLDLRFPIDQSLAKACELLDLFGRRDSLAQTSKIIVDGLQIACKTYVRTRNDRSCKDQLQQVKRLFGDVESQTSLVEKAESPATQPQPPPNFEEPVQCAAPEYRSYPMVESENQVSDFSLNPLPAGFDDQVEEYRLDSAILGNPGLMWDESSTDFSVNAYEDTNSFFTPHASATAV</sequence>
<dbReference type="SMART" id="SM00906">
    <property type="entry name" value="Fungal_trans"/>
    <property type="match status" value="1"/>
</dbReference>
<evidence type="ECO:0000256" key="3">
    <source>
        <dbReference type="ARBA" id="ARBA00023242"/>
    </source>
</evidence>
<accession>A0A0D1ZWR8</accession>
<dbReference type="GO" id="GO:0008270">
    <property type="term" value="F:zinc ion binding"/>
    <property type="evidence" value="ECO:0007669"/>
    <property type="project" value="InterPro"/>
</dbReference>
<dbReference type="PANTHER" id="PTHR47424">
    <property type="entry name" value="REGULATORY PROTEIN GAL4"/>
    <property type="match status" value="1"/>
</dbReference>
<evidence type="ECO:0000313" key="6">
    <source>
        <dbReference type="Proteomes" id="UP000054466"/>
    </source>
</evidence>
<dbReference type="Pfam" id="PF04082">
    <property type="entry name" value="Fungal_trans"/>
    <property type="match status" value="1"/>
</dbReference>
<dbReference type="AlphaFoldDB" id="A0A0D1ZWR8"/>
<dbReference type="CDD" id="cd12148">
    <property type="entry name" value="fungal_TF_MHR"/>
    <property type="match status" value="1"/>
</dbReference>
<dbReference type="PANTHER" id="PTHR47424:SF9">
    <property type="entry name" value="TAH-2"/>
    <property type="match status" value="1"/>
</dbReference>
<gene>
    <name evidence="5" type="ORF">PV07_04121</name>
</gene>
<dbReference type="EMBL" id="KN847041">
    <property type="protein sequence ID" value="KIW32591.1"/>
    <property type="molecule type" value="Genomic_DNA"/>
</dbReference>
<dbReference type="RefSeq" id="XP_016252807.1">
    <property type="nucleotide sequence ID" value="XM_016390905.1"/>
</dbReference>
<reference evidence="5 6" key="1">
    <citation type="submission" date="2015-01" db="EMBL/GenBank/DDBJ databases">
        <title>The Genome Sequence of Cladophialophora immunda CBS83496.</title>
        <authorList>
            <consortium name="The Broad Institute Genomics Platform"/>
            <person name="Cuomo C."/>
            <person name="de Hoog S."/>
            <person name="Gorbushina A."/>
            <person name="Stielow B."/>
            <person name="Teixiera M."/>
            <person name="Abouelleil A."/>
            <person name="Chapman S.B."/>
            <person name="Priest M."/>
            <person name="Young S.K."/>
            <person name="Wortman J."/>
            <person name="Nusbaum C."/>
            <person name="Birren B."/>
        </authorList>
    </citation>
    <scope>NUCLEOTIDE SEQUENCE [LARGE SCALE GENOMIC DNA]</scope>
    <source>
        <strain evidence="5 6">CBS 83496</strain>
    </source>
</reference>
<name>A0A0D1ZWR8_9EURO</name>
<dbReference type="InterPro" id="IPR051127">
    <property type="entry name" value="Fungal_SecMet_Regulators"/>
</dbReference>
<dbReference type="GO" id="GO:0000435">
    <property type="term" value="P:positive regulation of transcription from RNA polymerase II promoter by galactose"/>
    <property type="evidence" value="ECO:0007669"/>
    <property type="project" value="TreeGrafter"/>
</dbReference>
<evidence type="ECO:0000256" key="2">
    <source>
        <dbReference type="ARBA" id="ARBA00023163"/>
    </source>
</evidence>
<dbReference type="GeneID" id="27343315"/>
<evidence type="ECO:0000259" key="4">
    <source>
        <dbReference type="SMART" id="SM00906"/>
    </source>
</evidence>
<dbReference type="STRING" id="569365.A0A0D1ZWR8"/>
<dbReference type="GO" id="GO:0000981">
    <property type="term" value="F:DNA-binding transcription factor activity, RNA polymerase II-specific"/>
    <property type="evidence" value="ECO:0007669"/>
    <property type="project" value="TreeGrafter"/>
</dbReference>
<dbReference type="HOGENOM" id="CLU_529959_0_0_1"/>
<dbReference type="GO" id="GO:0006351">
    <property type="term" value="P:DNA-templated transcription"/>
    <property type="evidence" value="ECO:0007669"/>
    <property type="project" value="InterPro"/>
</dbReference>
<feature type="domain" description="Xylanolytic transcriptional activator regulatory" evidence="4">
    <location>
        <begin position="179"/>
        <end position="252"/>
    </location>
</feature>
<keyword evidence="3" id="KW-0539">Nucleus</keyword>
<protein>
    <recommendedName>
        <fullName evidence="4">Xylanolytic transcriptional activator regulatory domain-containing protein</fullName>
    </recommendedName>
</protein>
<organism evidence="5 6">
    <name type="scientific">Cladophialophora immunda</name>
    <dbReference type="NCBI Taxonomy" id="569365"/>
    <lineage>
        <taxon>Eukaryota</taxon>
        <taxon>Fungi</taxon>
        <taxon>Dikarya</taxon>
        <taxon>Ascomycota</taxon>
        <taxon>Pezizomycotina</taxon>
        <taxon>Eurotiomycetes</taxon>
        <taxon>Chaetothyriomycetidae</taxon>
        <taxon>Chaetothyriales</taxon>
        <taxon>Herpotrichiellaceae</taxon>
        <taxon>Cladophialophora</taxon>
    </lineage>
</organism>
<evidence type="ECO:0000256" key="1">
    <source>
        <dbReference type="ARBA" id="ARBA00023015"/>
    </source>
</evidence>
<dbReference type="VEuPathDB" id="FungiDB:PV07_04121"/>
<evidence type="ECO:0000313" key="5">
    <source>
        <dbReference type="EMBL" id="KIW32591.1"/>
    </source>
</evidence>
<dbReference type="InterPro" id="IPR007219">
    <property type="entry name" value="XnlR_reg_dom"/>
</dbReference>
<dbReference type="GO" id="GO:0005634">
    <property type="term" value="C:nucleus"/>
    <property type="evidence" value="ECO:0007669"/>
    <property type="project" value="TreeGrafter"/>
</dbReference>
<dbReference type="OrthoDB" id="47007at2759"/>
<keyword evidence="6" id="KW-1185">Reference proteome</keyword>
<proteinExistence type="predicted"/>